<evidence type="ECO:0000256" key="12">
    <source>
        <dbReference type="PIRSR" id="PIRSR038994-3"/>
    </source>
</evidence>
<dbReference type="PANTHER" id="PTHR11113">
    <property type="entry name" value="N-ACETYLGLUCOSAMINE-6-PHOSPHATE DEACETYLASE"/>
    <property type="match status" value="1"/>
</dbReference>
<sequence>MLLKNAEVFNQDFDLVQTDLSIHEDRIAEIAPCLSGEETVDLSGCIVTPGFVDIHIHGCAGADTCDGTRGAIETMAKHLITKGVTSFCPTTMTVAMTQIRSALSVVRDCMEHPVEGARVCGVNMEGPYISAHRKGAQDESYVRTPDWREFEELFRDCGGIIKLVDIAPEQENADDFIEHAAKLCTVSMAHTDADYDRAKAAFEQGITHVTHLYNAMTGLNHRTPGAVGAVFDNSDVKAEIICDGFHIHPAVLRLSFRLLGEDRTVIVSDSLRAAGLADGLYDLGGQQVFVKDGRARLADGTIAGSTTNLLDEIRNLVRFGLPLRQIIKSATINPAAAIGMDDRIGSIKTGKSADLVVLNRDFTIRKVMVGGKFVF</sequence>
<evidence type="ECO:0000256" key="11">
    <source>
        <dbReference type="PIRSR" id="PIRSR038994-2"/>
    </source>
</evidence>
<dbReference type="InterPro" id="IPR032466">
    <property type="entry name" value="Metal_Hydrolase"/>
</dbReference>
<evidence type="ECO:0000256" key="2">
    <source>
        <dbReference type="ARBA" id="ARBA00011899"/>
    </source>
</evidence>
<evidence type="ECO:0000256" key="10">
    <source>
        <dbReference type="PIRSR" id="PIRSR038994-1"/>
    </source>
</evidence>
<feature type="binding site" evidence="12">
    <location>
        <position position="125"/>
    </location>
    <ligand>
        <name>Zn(2+)</name>
        <dbReference type="ChEBI" id="CHEBI:29105"/>
    </ligand>
</feature>
<dbReference type="InterPro" id="IPR006680">
    <property type="entry name" value="Amidohydro-rel"/>
</dbReference>
<dbReference type="SUPFAM" id="SSF51338">
    <property type="entry name" value="Composite domain of metallo-dependent hydrolases"/>
    <property type="match status" value="1"/>
</dbReference>
<dbReference type="Gene3D" id="3.20.20.140">
    <property type="entry name" value="Metal-dependent hydrolases"/>
    <property type="match status" value="1"/>
</dbReference>
<dbReference type="GO" id="GO:0046872">
    <property type="term" value="F:metal ion binding"/>
    <property type="evidence" value="ECO:0007669"/>
    <property type="project" value="UniProtKB-KW"/>
</dbReference>
<dbReference type="EC" id="3.5.1.25" evidence="2"/>
<evidence type="ECO:0000256" key="4">
    <source>
        <dbReference type="ARBA" id="ARBA00022723"/>
    </source>
</evidence>
<keyword evidence="5 9" id="KW-0378">Hydrolase</keyword>
<dbReference type="SUPFAM" id="SSF51556">
    <property type="entry name" value="Metallo-dependent hydrolases"/>
    <property type="match status" value="1"/>
</dbReference>
<comment type="cofactor">
    <cofactor evidence="12">
        <name>a divalent metal cation</name>
        <dbReference type="ChEBI" id="CHEBI:60240"/>
    </cofactor>
    <text evidence="12">Binds 1 divalent metal cation per subunit.</text>
</comment>
<dbReference type="GO" id="GO:0006046">
    <property type="term" value="P:N-acetylglucosamine catabolic process"/>
    <property type="evidence" value="ECO:0007669"/>
    <property type="project" value="TreeGrafter"/>
</dbReference>
<comment type="similarity">
    <text evidence="1 9">Belongs to the metallo-dependent hydrolases superfamily. NagA family.</text>
</comment>
<evidence type="ECO:0000256" key="8">
    <source>
        <dbReference type="ARBA" id="ARBA00060590"/>
    </source>
</evidence>
<gene>
    <name evidence="14" type="primary">nagA</name>
    <name evidence="14" type="ORF">HCR03_05690</name>
</gene>
<protein>
    <recommendedName>
        <fullName evidence="3">N-acetylglucosamine-6-phosphate deacetylase</fullName>
        <ecNumber evidence="2">3.5.1.25</ecNumber>
    </recommendedName>
</protein>
<evidence type="ECO:0000256" key="6">
    <source>
        <dbReference type="ARBA" id="ARBA00023277"/>
    </source>
</evidence>
<dbReference type="NCBIfam" id="TIGR00221">
    <property type="entry name" value="nagA"/>
    <property type="match status" value="1"/>
</dbReference>
<organism evidence="14 15">
    <name type="scientific">Caproicibacter fermentans</name>
    <dbReference type="NCBI Taxonomy" id="2576756"/>
    <lineage>
        <taxon>Bacteria</taxon>
        <taxon>Bacillati</taxon>
        <taxon>Bacillota</taxon>
        <taxon>Clostridia</taxon>
        <taxon>Eubacteriales</taxon>
        <taxon>Acutalibacteraceae</taxon>
        <taxon>Caproicibacter</taxon>
    </lineage>
</organism>
<dbReference type="Gene3D" id="2.30.40.10">
    <property type="entry name" value="Urease, subunit C, domain 1"/>
    <property type="match status" value="1"/>
</dbReference>
<dbReference type="RefSeq" id="WP_066648153.1">
    <property type="nucleotide sequence ID" value="NZ_CP060286.1"/>
</dbReference>
<dbReference type="PANTHER" id="PTHR11113:SF14">
    <property type="entry name" value="N-ACETYLGLUCOSAMINE-6-PHOSPHATE DEACETYLASE"/>
    <property type="match status" value="1"/>
</dbReference>
<dbReference type="PIRSF" id="PIRSF038994">
    <property type="entry name" value="NagA"/>
    <property type="match status" value="1"/>
</dbReference>
<dbReference type="CDD" id="cd00854">
    <property type="entry name" value="NagA"/>
    <property type="match status" value="1"/>
</dbReference>
<evidence type="ECO:0000313" key="14">
    <source>
        <dbReference type="EMBL" id="QNK41739.1"/>
    </source>
</evidence>
<dbReference type="AlphaFoldDB" id="A0A7G8TDP8"/>
<evidence type="ECO:0000256" key="7">
    <source>
        <dbReference type="ARBA" id="ARBA00047647"/>
    </source>
</evidence>
<feature type="binding site" evidence="11">
    <location>
        <begin position="302"/>
        <end position="304"/>
    </location>
    <ligand>
        <name>substrate</name>
    </ligand>
</feature>
<feature type="domain" description="Amidohydrolase-related" evidence="13">
    <location>
        <begin position="46"/>
        <end position="374"/>
    </location>
</feature>
<dbReference type="InterPro" id="IPR011059">
    <property type="entry name" value="Metal-dep_hydrolase_composite"/>
</dbReference>
<name>A0A7G8TDP8_9FIRM</name>
<feature type="binding site" evidence="12">
    <location>
        <position position="211"/>
    </location>
    <ligand>
        <name>Zn(2+)</name>
        <dbReference type="ChEBI" id="CHEBI:29105"/>
    </ligand>
</feature>
<dbReference type="GO" id="GO:0008448">
    <property type="term" value="F:N-acetylglucosamine-6-phosphate deacetylase activity"/>
    <property type="evidence" value="ECO:0007669"/>
    <property type="project" value="UniProtKB-EC"/>
</dbReference>
<keyword evidence="6 9" id="KW-0119">Carbohydrate metabolism</keyword>
<feature type="binding site" evidence="11">
    <location>
        <position position="246"/>
    </location>
    <ligand>
        <name>substrate</name>
    </ligand>
</feature>
<feature type="binding site" evidence="11">
    <location>
        <position position="136"/>
    </location>
    <ligand>
        <name>substrate</name>
    </ligand>
</feature>
<dbReference type="KEGG" id="cfem:HCR03_05690"/>
<evidence type="ECO:0000256" key="1">
    <source>
        <dbReference type="ARBA" id="ARBA00010716"/>
    </source>
</evidence>
<accession>A0A7G8TDP8</accession>
<evidence type="ECO:0000313" key="15">
    <source>
        <dbReference type="Proteomes" id="UP000515909"/>
    </source>
</evidence>
<evidence type="ECO:0000259" key="13">
    <source>
        <dbReference type="Pfam" id="PF01979"/>
    </source>
</evidence>
<feature type="binding site" evidence="11">
    <location>
        <begin position="214"/>
        <end position="215"/>
    </location>
    <ligand>
        <name>substrate</name>
    </ligand>
</feature>
<dbReference type="EMBL" id="CP060286">
    <property type="protein sequence ID" value="QNK41739.1"/>
    <property type="molecule type" value="Genomic_DNA"/>
</dbReference>
<comment type="pathway">
    <text evidence="8">Amino-sugar metabolism; N-acetylneuraminate degradation; D-fructose 6-phosphate from N-acetylneuraminate: step 4/5.</text>
</comment>
<evidence type="ECO:0000256" key="9">
    <source>
        <dbReference type="PIRNR" id="PIRNR038994"/>
    </source>
</evidence>
<dbReference type="Pfam" id="PF01979">
    <property type="entry name" value="Amidohydro_1"/>
    <property type="match status" value="1"/>
</dbReference>
<evidence type="ECO:0000256" key="5">
    <source>
        <dbReference type="ARBA" id="ARBA00022801"/>
    </source>
</evidence>
<feature type="binding site" evidence="11">
    <location>
        <position position="222"/>
    </location>
    <ligand>
        <name>substrate</name>
    </ligand>
</feature>
<reference evidence="14 15" key="1">
    <citation type="submission" date="2020-08" db="EMBL/GenBank/DDBJ databases">
        <title>The isolate Caproiciproducens sp. 7D4C2 produces n-caproate at mildly acidic conditions from hexoses: genome and rBOX comparison with related strains and chain-elongating bacteria.</title>
        <authorList>
            <person name="Esquivel-Elizondo S."/>
            <person name="Bagci C."/>
            <person name="Temovska M."/>
            <person name="Jeon B.S."/>
            <person name="Bessarab I."/>
            <person name="Williams R.B.H."/>
            <person name="Huson D.H."/>
            <person name="Angenent L.T."/>
        </authorList>
    </citation>
    <scope>NUCLEOTIDE SEQUENCE [LARGE SCALE GENOMIC DNA]</scope>
    <source>
        <strain evidence="14 15">7D4C2</strain>
    </source>
</reference>
<feature type="binding site" evidence="12">
    <location>
        <position position="190"/>
    </location>
    <ligand>
        <name>Zn(2+)</name>
        <dbReference type="ChEBI" id="CHEBI:29105"/>
    </ligand>
</feature>
<dbReference type="InterPro" id="IPR003764">
    <property type="entry name" value="GlcNAc_6-P_deAcase"/>
</dbReference>
<keyword evidence="4 12" id="KW-0479">Metal-binding</keyword>
<feature type="active site" description="Proton donor/acceptor" evidence="10">
    <location>
        <position position="269"/>
    </location>
</feature>
<dbReference type="FunFam" id="3.20.20.140:FF:000004">
    <property type="entry name" value="N-acetylglucosamine-6-phosphate deacetylase"/>
    <property type="match status" value="1"/>
</dbReference>
<comment type="catalytic activity">
    <reaction evidence="7">
        <text>N-acetyl-D-glucosamine 6-phosphate + H2O = D-glucosamine 6-phosphate + acetate</text>
        <dbReference type="Rhea" id="RHEA:22936"/>
        <dbReference type="ChEBI" id="CHEBI:15377"/>
        <dbReference type="ChEBI" id="CHEBI:30089"/>
        <dbReference type="ChEBI" id="CHEBI:57513"/>
        <dbReference type="ChEBI" id="CHEBI:58725"/>
        <dbReference type="EC" id="3.5.1.25"/>
    </reaction>
</comment>
<evidence type="ECO:0000256" key="3">
    <source>
        <dbReference type="ARBA" id="ARBA00018029"/>
    </source>
</evidence>
<dbReference type="Proteomes" id="UP000515909">
    <property type="component" value="Chromosome"/>
</dbReference>
<proteinExistence type="inferred from homology"/>